<dbReference type="AlphaFoldDB" id="A0A1N7LMK6"/>
<dbReference type="InterPro" id="IPR051393">
    <property type="entry name" value="ABC_transporter_permease"/>
</dbReference>
<dbReference type="OrthoDB" id="59172at2"/>
<keyword evidence="5 7" id="KW-1133">Transmembrane helix</keyword>
<dbReference type="InterPro" id="IPR035906">
    <property type="entry name" value="MetI-like_sf"/>
</dbReference>
<dbReference type="Gene3D" id="1.10.3720.10">
    <property type="entry name" value="MetI-like"/>
    <property type="match status" value="1"/>
</dbReference>
<organism evidence="9 10">
    <name type="scientific">Alicyclobacillus vulcanalis</name>
    <dbReference type="NCBI Taxonomy" id="252246"/>
    <lineage>
        <taxon>Bacteria</taxon>
        <taxon>Bacillati</taxon>
        <taxon>Bacillota</taxon>
        <taxon>Bacilli</taxon>
        <taxon>Bacillales</taxon>
        <taxon>Alicyclobacillaceae</taxon>
        <taxon>Alicyclobacillus</taxon>
    </lineage>
</organism>
<name>A0A1N7LMK6_9BACL</name>
<keyword evidence="10" id="KW-1185">Reference proteome</keyword>
<keyword evidence="3" id="KW-1003">Cell membrane</keyword>
<feature type="transmembrane region" description="Helical" evidence="7">
    <location>
        <begin position="171"/>
        <end position="193"/>
    </location>
</feature>
<dbReference type="GO" id="GO:0005886">
    <property type="term" value="C:plasma membrane"/>
    <property type="evidence" value="ECO:0007669"/>
    <property type="project" value="UniProtKB-SubCell"/>
</dbReference>
<dbReference type="STRING" id="252246.SAMN05421799_103257"/>
<gene>
    <name evidence="9" type="ORF">SAMN05421799_103257</name>
</gene>
<keyword evidence="6 7" id="KW-0472">Membrane</keyword>
<feature type="transmembrane region" description="Helical" evidence="7">
    <location>
        <begin position="85"/>
        <end position="110"/>
    </location>
</feature>
<reference evidence="10" key="1">
    <citation type="submission" date="2017-01" db="EMBL/GenBank/DDBJ databases">
        <authorList>
            <person name="Varghese N."/>
            <person name="Submissions S."/>
        </authorList>
    </citation>
    <scope>NUCLEOTIDE SEQUENCE [LARGE SCALE GENOMIC DNA]</scope>
    <source>
        <strain evidence="10">DSM 16176</strain>
    </source>
</reference>
<keyword evidence="4 7" id="KW-0812">Transmembrane</keyword>
<dbReference type="PANTHER" id="PTHR30193:SF1">
    <property type="entry name" value="ABC TRANSPORTER PERMEASE PROTEIN YESP-RELATED"/>
    <property type="match status" value="1"/>
</dbReference>
<feature type="domain" description="ABC transmembrane type-1" evidence="8">
    <location>
        <begin position="85"/>
        <end position="300"/>
    </location>
</feature>
<dbReference type="EMBL" id="FTOO01000003">
    <property type="protein sequence ID" value="SIS75022.1"/>
    <property type="molecule type" value="Genomic_DNA"/>
</dbReference>
<evidence type="ECO:0000256" key="2">
    <source>
        <dbReference type="ARBA" id="ARBA00022448"/>
    </source>
</evidence>
<protein>
    <submittedName>
        <fullName evidence="9">Carbohydrate ABC transporter membrane protein 1, CUT1 family</fullName>
    </submittedName>
</protein>
<comment type="subcellular location">
    <subcellularLocation>
        <location evidence="1 7">Cell membrane</location>
        <topology evidence="1 7">Multi-pass membrane protein</topology>
    </subcellularLocation>
</comment>
<dbReference type="SUPFAM" id="SSF161098">
    <property type="entry name" value="MetI-like"/>
    <property type="match status" value="1"/>
</dbReference>
<dbReference type="Pfam" id="PF00528">
    <property type="entry name" value="BPD_transp_1"/>
    <property type="match status" value="1"/>
</dbReference>
<proteinExistence type="inferred from homology"/>
<evidence type="ECO:0000259" key="8">
    <source>
        <dbReference type="PROSITE" id="PS50928"/>
    </source>
</evidence>
<evidence type="ECO:0000256" key="7">
    <source>
        <dbReference type="RuleBase" id="RU363032"/>
    </source>
</evidence>
<evidence type="ECO:0000256" key="5">
    <source>
        <dbReference type="ARBA" id="ARBA00022989"/>
    </source>
</evidence>
<feature type="transmembrane region" description="Helical" evidence="7">
    <location>
        <begin position="230"/>
        <end position="251"/>
    </location>
</feature>
<evidence type="ECO:0000313" key="9">
    <source>
        <dbReference type="EMBL" id="SIS75022.1"/>
    </source>
</evidence>
<evidence type="ECO:0000256" key="6">
    <source>
        <dbReference type="ARBA" id="ARBA00023136"/>
    </source>
</evidence>
<accession>A0A1N7LMK6</accession>
<dbReference type="CDD" id="cd06261">
    <property type="entry name" value="TM_PBP2"/>
    <property type="match status" value="1"/>
</dbReference>
<evidence type="ECO:0000256" key="4">
    <source>
        <dbReference type="ARBA" id="ARBA00022692"/>
    </source>
</evidence>
<feature type="transmembrane region" description="Helical" evidence="7">
    <location>
        <begin position="25"/>
        <end position="55"/>
    </location>
</feature>
<dbReference type="GO" id="GO:0055085">
    <property type="term" value="P:transmembrane transport"/>
    <property type="evidence" value="ECO:0007669"/>
    <property type="project" value="InterPro"/>
</dbReference>
<keyword evidence="2 7" id="KW-0813">Transport</keyword>
<dbReference type="InterPro" id="IPR000515">
    <property type="entry name" value="MetI-like"/>
</dbReference>
<dbReference type="PANTHER" id="PTHR30193">
    <property type="entry name" value="ABC TRANSPORTER PERMEASE PROTEIN"/>
    <property type="match status" value="1"/>
</dbReference>
<sequence length="312" mass="35147">MGNLQQNVTGTGVAWRRRKRIMETVTAYGFLSPWFIGFVFFSGLPIIASFVLSFFKWDMVNPPSFVGIQNYRYMFGQSSGFWHSLWVTLLYTVLSVIVMVVWSLIMALVLNQRLRPKPLFQFLFFIPSVLPSVAMAFVFQLIFNQQIGIVNYLLSLVGISQGPNWLMNQRLIIPVLVFISIYSYSTGQMMLIFDASLKEVPRELYEAADLDGAGFLKKFLHVTLPGISPVLLFNVVVGTIGSINGSFSIIYPLTQGGPGDASNVLSLAIYTSAFQNFQMGYASALSTVLFIIVAVISYFQFRLSRNWVMYEV</sequence>
<feature type="transmembrane region" description="Helical" evidence="7">
    <location>
        <begin position="279"/>
        <end position="299"/>
    </location>
</feature>
<dbReference type="RefSeq" id="WP_084182499.1">
    <property type="nucleotide sequence ID" value="NZ_FTOO01000003.1"/>
</dbReference>
<feature type="transmembrane region" description="Helical" evidence="7">
    <location>
        <begin position="122"/>
        <end position="143"/>
    </location>
</feature>
<dbReference type="PROSITE" id="PS50928">
    <property type="entry name" value="ABC_TM1"/>
    <property type="match status" value="1"/>
</dbReference>
<comment type="similarity">
    <text evidence="7">Belongs to the binding-protein-dependent transport system permease family.</text>
</comment>
<evidence type="ECO:0000313" key="10">
    <source>
        <dbReference type="Proteomes" id="UP000186156"/>
    </source>
</evidence>
<evidence type="ECO:0000256" key="3">
    <source>
        <dbReference type="ARBA" id="ARBA00022475"/>
    </source>
</evidence>
<evidence type="ECO:0000256" key="1">
    <source>
        <dbReference type="ARBA" id="ARBA00004651"/>
    </source>
</evidence>
<dbReference type="Proteomes" id="UP000186156">
    <property type="component" value="Unassembled WGS sequence"/>
</dbReference>